<sequence length="227" mass="26194">MAIKRRQTTKLEPITPELILQYPKQSFPLEISSLTDKLPDGFRELAVSCKISIQTIKLLHQVALRVTGERLEALPHVWGRSEQFELMRVVATASVPKLERQVCLLVLIFERSWLATTPDSVAPRRMYGRVGQVFRDRLREVTQNMAELGTDVDSDFMIWATMVIVTATDESKLGEEERKELMALLFMLCPQMKSWDTAMGSLRKYYWSQALMTQWHSEWLAARSCNI</sequence>
<gene>
    <name evidence="1" type="ORF">A1O5_03695</name>
</gene>
<evidence type="ECO:0000313" key="1">
    <source>
        <dbReference type="EMBL" id="EXJ72549.1"/>
    </source>
</evidence>
<dbReference type="RefSeq" id="XP_007742496.1">
    <property type="nucleotide sequence ID" value="XM_007744306.1"/>
</dbReference>
<dbReference type="Proteomes" id="UP000019471">
    <property type="component" value="Unassembled WGS sequence"/>
</dbReference>
<protein>
    <submittedName>
        <fullName evidence="1">Uncharacterized protein</fullName>
    </submittedName>
</protein>
<name>W9XQE1_9EURO</name>
<keyword evidence="2" id="KW-1185">Reference proteome</keyword>
<evidence type="ECO:0000313" key="2">
    <source>
        <dbReference type="Proteomes" id="UP000019471"/>
    </source>
</evidence>
<dbReference type="GeneID" id="19188423"/>
<accession>W9XQE1</accession>
<dbReference type="AlphaFoldDB" id="W9XQE1"/>
<reference evidence="1 2" key="1">
    <citation type="submission" date="2013-03" db="EMBL/GenBank/DDBJ databases">
        <title>The Genome Sequence of Cladophialophora psammophila CBS 110553.</title>
        <authorList>
            <consortium name="The Broad Institute Genomics Platform"/>
            <person name="Cuomo C."/>
            <person name="de Hoog S."/>
            <person name="Gorbushina A."/>
            <person name="Walker B."/>
            <person name="Young S.K."/>
            <person name="Zeng Q."/>
            <person name="Gargeya S."/>
            <person name="Fitzgerald M."/>
            <person name="Haas B."/>
            <person name="Abouelleil A."/>
            <person name="Allen A.W."/>
            <person name="Alvarado L."/>
            <person name="Arachchi H.M."/>
            <person name="Berlin A.M."/>
            <person name="Chapman S.B."/>
            <person name="Gainer-Dewar J."/>
            <person name="Goldberg J."/>
            <person name="Griggs A."/>
            <person name="Gujja S."/>
            <person name="Hansen M."/>
            <person name="Howarth C."/>
            <person name="Imamovic A."/>
            <person name="Ireland A."/>
            <person name="Larimer J."/>
            <person name="McCowan C."/>
            <person name="Murphy C."/>
            <person name="Pearson M."/>
            <person name="Poon T.W."/>
            <person name="Priest M."/>
            <person name="Roberts A."/>
            <person name="Saif S."/>
            <person name="Shea T."/>
            <person name="Sisk P."/>
            <person name="Sykes S."/>
            <person name="Wortman J."/>
            <person name="Nusbaum C."/>
            <person name="Birren B."/>
        </authorList>
    </citation>
    <scope>NUCLEOTIDE SEQUENCE [LARGE SCALE GENOMIC DNA]</scope>
    <source>
        <strain evidence="1 2">CBS 110553</strain>
    </source>
</reference>
<comment type="caution">
    <text evidence="1">The sequence shown here is derived from an EMBL/GenBank/DDBJ whole genome shotgun (WGS) entry which is preliminary data.</text>
</comment>
<dbReference type="EMBL" id="AMGX01000005">
    <property type="protein sequence ID" value="EXJ72549.1"/>
    <property type="molecule type" value="Genomic_DNA"/>
</dbReference>
<dbReference type="HOGENOM" id="CLU_1219594_0_0_1"/>
<organism evidence="1 2">
    <name type="scientific">Cladophialophora psammophila CBS 110553</name>
    <dbReference type="NCBI Taxonomy" id="1182543"/>
    <lineage>
        <taxon>Eukaryota</taxon>
        <taxon>Fungi</taxon>
        <taxon>Dikarya</taxon>
        <taxon>Ascomycota</taxon>
        <taxon>Pezizomycotina</taxon>
        <taxon>Eurotiomycetes</taxon>
        <taxon>Chaetothyriomycetidae</taxon>
        <taxon>Chaetothyriales</taxon>
        <taxon>Herpotrichiellaceae</taxon>
        <taxon>Cladophialophora</taxon>
    </lineage>
</organism>
<proteinExistence type="predicted"/>
<dbReference type="OrthoDB" id="5376287at2759"/>
<dbReference type="STRING" id="1182543.W9XQE1"/>